<name>A0A3M7EH31_HORWE</name>
<evidence type="ECO:0000313" key="2">
    <source>
        <dbReference type="EMBL" id="RMY75394.1"/>
    </source>
</evidence>
<dbReference type="Proteomes" id="UP000269276">
    <property type="component" value="Unassembled WGS sequence"/>
</dbReference>
<sequence>MPRRDAFDDVPRAKTVRTKVAGHFDQGEPNATYRDAEGCFTHDVHLKSHSAFRLEPTMIESGRYTGLQAIVLTPTTTFPFEKLPPELRQMVYERVFCRSCTMDSTAHTSGMENAKWKHSSKIHCQQPTKRQGVALDSTRPELRCMSLLLTNRLIYTEARPFLYNGHDFIFHSMKQFNSFVPQLGTSARFLKSALIIKGGVTLSKRCYTLLNGLERLQRITVTLPAVPRDHIVGHVEKQWEHIKLFVLGEGVDKEESKRRLGLISFRVGPTQGNVFASDGKVIREITAGINVACRKGLRRKINRHFQAETETTRL</sequence>
<protein>
    <recommendedName>
        <fullName evidence="1">DUF7730 domain-containing protein</fullName>
    </recommendedName>
</protein>
<accession>A0A3M7EH31</accession>
<reference evidence="2 3" key="1">
    <citation type="journal article" date="2018" name="BMC Genomics">
        <title>Genomic evidence for intraspecific hybridization in a clonal and extremely halotolerant yeast.</title>
        <authorList>
            <person name="Gostincar C."/>
            <person name="Stajich J.E."/>
            <person name="Zupancic J."/>
            <person name="Zalar P."/>
            <person name="Gunde-Cimerman N."/>
        </authorList>
    </citation>
    <scope>NUCLEOTIDE SEQUENCE [LARGE SCALE GENOMIC DNA]</scope>
    <source>
        <strain evidence="2 3">EXF-2682</strain>
    </source>
</reference>
<evidence type="ECO:0000313" key="3">
    <source>
        <dbReference type="Proteomes" id="UP000269276"/>
    </source>
</evidence>
<gene>
    <name evidence="2" type="ORF">D0863_02615</name>
</gene>
<dbReference type="PANTHER" id="PTHR38790">
    <property type="entry name" value="2EXR DOMAIN-CONTAINING PROTEIN-RELATED"/>
    <property type="match status" value="1"/>
</dbReference>
<organism evidence="2 3">
    <name type="scientific">Hortaea werneckii</name>
    <name type="common">Black yeast</name>
    <name type="synonym">Cladosporium werneckii</name>
    <dbReference type="NCBI Taxonomy" id="91943"/>
    <lineage>
        <taxon>Eukaryota</taxon>
        <taxon>Fungi</taxon>
        <taxon>Dikarya</taxon>
        <taxon>Ascomycota</taxon>
        <taxon>Pezizomycotina</taxon>
        <taxon>Dothideomycetes</taxon>
        <taxon>Dothideomycetidae</taxon>
        <taxon>Mycosphaerellales</taxon>
        <taxon>Teratosphaeriaceae</taxon>
        <taxon>Hortaea</taxon>
    </lineage>
</organism>
<evidence type="ECO:0000259" key="1">
    <source>
        <dbReference type="Pfam" id="PF24864"/>
    </source>
</evidence>
<comment type="caution">
    <text evidence="2">The sequence shown here is derived from an EMBL/GenBank/DDBJ whole genome shotgun (WGS) entry which is preliminary data.</text>
</comment>
<dbReference type="Pfam" id="PF24864">
    <property type="entry name" value="DUF7730"/>
    <property type="match status" value="1"/>
</dbReference>
<dbReference type="EMBL" id="QWIP01000057">
    <property type="protein sequence ID" value="RMY75394.1"/>
    <property type="molecule type" value="Genomic_DNA"/>
</dbReference>
<proteinExistence type="predicted"/>
<dbReference type="AlphaFoldDB" id="A0A3M7EH31"/>
<feature type="domain" description="DUF7730" evidence="1">
    <location>
        <begin position="80"/>
        <end position="176"/>
    </location>
</feature>
<dbReference type="VEuPathDB" id="FungiDB:BTJ68_02300"/>
<dbReference type="InterPro" id="IPR056632">
    <property type="entry name" value="DUF7730"/>
</dbReference>
<dbReference type="OrthoDB" id="5272396at2759"/>